<feature type="compositionally biased region" description="Basic and acidic residues" evidence="2">
    <location>
        <begin position="740"/>
        <end position="753"/>
    </location>
</feature>
<evidence type="ECO:0000313" key="7">
    <source>
        <dbReference type="EMBL" id="ETW32661.1"/>
    </source>
</evidence>
<protein>
    <recommendedName>
        <fullName evidence="9">Duffy-binding-like domain-containing protein</fullName>
    </recommendedName>
</protein>
<dbReference type="OrthoDB" id="10572144at2759"/>
<feature type="compositionally biased region" description="Basic and acidic residues" evidence="2">
    <location>
        <begin position="803"/>
        <end position="823"/>
    </location>
</feature>
<dbReference type="Gene3D" id="1.20.1310.20">
    <property type="entry name" value="Duffy-antigen binding domain"/>
    <property type="match status" value="2"/>
</dbReference>
<dbReference type="InterPro" id="IPR008602">
    <property type="entry name" value="Duffy-antigen-binding"/>
</dbReference>
<dbReference type="FunFam" id="1.20.58.830:FF:000005">
    <property type="entry name" value="Erythrocyte membrane protein 1, PfEMP1"/>
    <property type="match status" value="1"/>
</dbReference>
<feature type="domain" description="Duffy-binding-like" evidence="3">
    <location>
        <begin position="601"/>
        <end position="743"/>
    </location>
</feature>
<accession>A0A024VXL4</accession>
<dbReference type="InterPro" id="IPR054595">
    <property type="entry name" value="DBL_C"/>
</dbReference>
<evidence type="ECO:0000256" key="1">
    <source>
        <dbReference type="SAM" id="Coils"/>
    </source>
</evidence>
<proteinExistence type="predicted"/>
<dbReference type="InterPro" id="IPR042202">
    <property type="entry name" value="Duffy-ag-bd_sf"/>
</dbReference>
<evidence type="ECO:0000259" key="6">
    <source>
        <dbReference type="Pfam" id="PF22672"/>
    </source>
</evidence>
<dbReference type="SUPFAM" id="SSF140924">
    <property type="entry name" value="Duffy binding domain-like"/>
    <property type="match status" value="3"/>
</dbReference>
<feature type="coiled-coil region" evidence="1">
    <location>
        <begin position="383"/>
        <end position="410"/>
    </location>
</feature>
<evidence type="ECO:0000256" key="2">
    <source>
        <dbReference type="SAM" id="MobiDB-lite"/>
    </source>
</evidence>
<reference evidence="7 8" key="1">
    <citation type="submission" date="2013-02" db="EMBL/GenBank/DDBJ databases">
        <title>The Genome Annotation of Plasmodium falciparum Tanzania (2000708).</title>
        <authorList>
            <consortium name="The Broad Institute Genome Sequencing Platform"/>
            <consortium name="The Broad Institute Genome Sequencing Center for Infectious Disease"/>
            <person name="Neafsey D."/>
            <person name="Hoffman S."/>
            <person name="Volkman S."/>
            <person name="Rosenthal P."/>
            <person name="Walker B."/>
            <person name="Young S.K."/>
            <person name="Zeng Q."/>
            <person name="Gargeya S."/>
            <person name="Fitzgerald M."/>
            <person name="Haas B."/>
            <person name="Abouelleil A."/>
            <person name="Allen A.W."/>
            <person name="Alvarado L."/>
            <person name="Arachchi H.M."/>
            <person name="Berlin A.M."/>
            <person name="Chapman S.B."/>
            <person name="Gainer-Dewar J."/>
            <person name="Goldberg J."/>
            <person name="Griggs A."/>
            <person name="Gujja S."/>
            <person name="Hansen M."/>
            <person name="Howarth C."/>
            <person name="Imamovic A."/>
            <person name="Ireland A."/>
            <person name="Larimer J."/>
            <person name="McCowan C."/>
            <person name="Murphy C."/>
            <person name="Pearson M."/>
            <person name="Poon T.W."/>
            <person name="Priest M."/>
            <person name="Roberts A."/>
            <person name="Saif S."/>
            <person name="Shea T."/>
            <person name="Sisk P."/>
            <person name="Sykes S."/>
            <person name="Wortman J."/>
            <person name="Nusbaum C."/>
            <person name="Birren B."/>
        </authorList>
    </citation>
    <scope>NUCLEOTIDE SEQUENCE [LARGE SCALE GENOMIC DNA]</scope>
    <source>
        <strain evidence="8">Tanzania (2000708)</strain>
    </source>
</reference>
<evidence type="ECO:0008006" key="9">
    <source>
        <dbReference type="Google" id="ProtNLM"/>
    </source>
</evidence>
<dbReference type="Pfam" id="PF05424">
    <property type="entry name" value="Duffy_binding"/>
    <property type="match status" value="2"/>
</dbReference>
<sequence>MARGRLDGGSPQEEKDKYKYVNDAKELLDKIGEEIYKKAKDEALTRSQSKLKGFLTSVVYQNDERSTKSTPNDPCKLDHKYDTNVTGGFDTNNPCANRPNVRFSDIYGGQCTRNRIKDSTSDTVGACAPLRRLFLCDHHLSYMKDDKINNTHNLLLEVLLAAKFEGESITREYPKYQIQYASSFSTSQICTMLARSFADIGDIIRGKDLYLRDKGKRDKLENNLKKIFAKIHENLGDTTIKSKYNDDTDKNYYKLREDWWALNREEVWKAITCGHPDGTYFRNTCAGGTTPTPNKCRCATNDVPTYFDYVPQYLRWFEEWAEDFCRKRKYKLENAKEQCRGPSGTDRYCSRNGYDCTQTIRGKDILVEGDDCTKCSVVCTPFVDWIENKQKEFEKQKEKYDDEIKKANGTSNGTTTTSITIGDKTINNLYVGDFYSKLQQTYGDVEKFLQKLNDEKTCKGHPEVGEEKASNVDFTKDPGEIFSHKEYCDTCPWCAKKVKKEGKWKDGEHESGCPNNVIKDLDDKNTTDIDLLVKDTSGTNIVEKLKSLCNGSNLKYNTWKCYYQKGDQKRGIRRFNDCILQNDNKNIDKPENRTIHSFNSLFWQWVTEMLKDSIDWSKELDSCIKKGDKSTCISGCKSKCDCFEKWVKRMKEEWEELEKHYLKENFGQGISPYGTLEGNLQNSYLEMIQKTYKNVDFAKEIEQIIQKNKANILNATKDNNSITKFLQHEAQEAQKCVTDNPEKNCKPKERKPPPPEPPAGGGVARSNTVPSSPQPGTPPLTGDDHDSSSEDEEEEEEKEEEEENHKATEGTGAEEKAKEEEKKDACEIVEGILEEDHGNGKVGECNPKDYQGKAYPGWDCENNIDTNHTGACMPPRRQKLCLHYLAHEKQTQNIKTQDHLREAFIKTAAAETFLAWQYYKSKHGNGANELIQNLKKGQIPPEFLRSMFYTFGDYRDICLDTDISKKLPGSDVKKAKDKIDQIFPKNDGKRDDKERENFWKQNGRHIWKGMLCGLSHASGNENNAETIKSKNTYANVKFSDNKTTLEEFAQTPQFLRWFTEWGEDFCKQRELKVKELEKGCAGYVCNGENMDDKKKNM</sequence>
<organism evidence="7 8">
    <name type="scientific">Plasmodium falciparum Tanzania</name>
    <name type="common">2000708</name>
    <dbReference type="NCBI Taxonomy" id="1036725"/>
    <lineage>
        <taxon>Eukaryota</taxon>
        <taxon>Sar</taxon>
        <taxon>Alveolata</taxon>
        <taxon>Apicomplexa</taxon>
        <taxon>Aconoidasida</taxon>
        <taxon>Haemosporida</taxon>
        <taxon>Plasmodiidae</taxon>
        <taxon>Plasmodium</taxon>
        <taxon>Plasmodium (Laverania)</taxon>
    </lineage>
</organism>
<dbReference type="InterPro" id="IPR029210">
    <property type="entry name" value="PfEMP1_NTS"/>
</dbReference>
<dbReference type="Gene3D" id="1.20.58.830">
    <property type="match status" value="2"/>
</dbReference>
<evidence type="ECO:0000313" key="8">
    <source>
        <dbReference type="Proteomes" id="UP000030708"/>
    </source>
</evidence>
<dbReference type="GO" id="GO:0016020">
    <property type="term" value="C:membrane"/>
    <property type="evidence" value="ECO:0007669"/>
    <property type="project" value="InterPro"/>
</dbReference>
<dbReference type="EMBL" id="KI927179">
    <property type="protein sequence ID" value="ETW32661.1"/>
    <property type="molecule type" value="Genomic_DNA"/>
</dbReference>
<reference evidence="7 8" key="2">
    <citation type="submission" date="2013-02" db="EMBL/GenBank/DDBJ databases">
        <title>The Genome Sequence of Plasmodium falciparum Tanzania (2000708).</title>
        <authorList>
            <consortium name="The Broad Institute Genome Sequencing Platform"/>
            <consortium name="The Broad Institute Genome Sequencing Center for Infectious Disease"/>
            <person name="Neafsey D."/>
            <person name="Cheeseman I."/>
            <person name="Volkman S."/>
            <person name="Adams J."/>
            <person name="Walker B."/>
            <person name="Young S.K."/>
            <person name="Zeng Q."/>
            <person name="Gargeya S."/>
            <person name="Fitzgerald M."/>
            <person name="Haas B."/>
            <person name="Abouelleil A."/>
            <person name="Alvarado L."/>
            <person name="Arachchi H.M."/>
            <person name="Berlin A.M."/>
            <person name="Chapman S.B."/>
            <person name="Dewar J."/>
            <person name="Goldberg J."/>
            <person name="Griggs A."/>
            <person name="Gujja S."/>
            <person name="Hansen M."/>
            <person name="Howarth C."/>
            <person name="Imamovic A."/>
            <person name="Larimer J."/>
            <person name="McCowan C."/>
            <person name="Murphy C."/>
            <person name="Neiman D."/>
            <person name="Pearson M."/>
            <person name="Priest M."/>
            <person name="Roberts A."/>
            <person name="Saif S."/>
            <person name="Shea T."/>
            <person name="Sisk P."/>
            <person name="Sykes S."/>
            <person name="Wortman J."/>
            <person name="Nusbaum C."/>
            <person name="Birren B."/>
        </authorList>
    </citation>
    <scope>NUCLEOTIDE SEQUENCE [LARGE SCALE GENOMIC DNA]</scope>
    <source>
        <strain evidence="8">Tanzania (2000708)</strain>
    </source>
</reference>
<feature type="domain" description="Duffy-antigen binding" evidence="4">
    <location>
        <begin position="125"/>
        <end position="315"/>
    </location>
</feature>
<gene>
    <name evidence="7" type="ORF">PFTANZ_06618</name>
</gene>
<feature type="domain" description="Duffy-binding-like" evidence="6">
    <location>
        <begin position="319"/>
        <end position="486"/>
    </location>
</feature>
<feature type="compositionally biased region" description="Acidic residues" evidence="2">
    <location>
        <begin position="789"/>
        <end position="802"/>
    </location>
</feature>
<evidence type="ECO:0000259" key="3">
    <source>
        <dbReference type="Pfam" id="PF03011"/>
    </source>
</evidence>
<evidence type="ECO:0000259" key="5">
    <source>
        <dbReference type="Pfam" id="PF15447"/>
    </source>
</evidence>
<dbReference type="InterPro" id="IPR004258">
    <property type="entry name" value="DBL"/>
</dbReference>
<feature type="region of interest" description="Disordered" evidence="2">
    <location>
        <begin position="733"/>
        <end position="823"/>
    </location>
</feature>
<dbReference type="GO" id="GO:0046789">
    <property type="term" value="F:host cell surface receptor binding"/>
    <property type="evidence" value="ECO:0007669"/>
    <property type="project" value="InterPro"/>
</dbReference>
<dbReference type="Pfam" id="PF22672">
    <property type="entry name" value="DBL_C"/>
    <property type="match status" value="1"/>
</dbReference>
<name>A0A024VXL4_PLAFA</name>
<feature type="domain" description="Duffy-antigen binding" evidence="4">
    <location>
        <begin position="870"/>
        <end position="1056"/>
    </location>
</feature>
<dbReference type="Gene3D" id="1.20.58.1930">
    <property type="match status" value="1"/>
</dbReference>
<dbReference type="Proteomes" id="UP000030708">
    <property type="component" value="Unassembled WGS sequence"/>
</dbReference>
<keyword evidence="1" id="KW-0175">Coiled coil</keyword>
<evidence type="ECO:0000259" key="4">
    <source>
        <dbReference type="Pfam" id="PF05424"/>
    </source>
</evidence>
<dbReference type="AlphaFoldDB" id="A0A024VXL4"/>
<feature type="domain" description="Plasmodium falciparum erythrocyte membrane protein-1 N-terminal segment" evidence="5">
    <location>
        <begin position="23"/>
        <end position="56"/>
    </location>
</feature>
<dbReference type="Pfam" id="PF15447">
    <property type="entry name" value="NTS"/>
    <property type="match status" value="1"/>
</dbReference>
<dbReference type="Pfam" id="PF03011">
    <property type="entry name" value="PFEMP"/>
    <property type="match status" value="1"/>
</dbReference>